<accession>A0AAV3UNK9</accession>
<organism evidence="2 3">
    <name type="scientific">Haladaptatus pallidirubidus</name>
    <dbReference type="NCBI Taxonomy" id="1008152"/>
    <lineage>
        <taxon>Archaea</taxon>
        <taxon>Methanobacteriati</taxon>
        <taxon>Methanobacteriota</taxon>
        <taxon>Stenosarchaea group</taxon>
        <taxon>Halobacteria</taxon>
        <taxon>Halobacteriales</taxon>
        <taxon>Haladaptataceae</taxon>
        <taxon>Haladaptatus</taxon>
    </lineage>
</organism>
<evidence type="ECO:0000313" key="2">
    <source>
        <dbReference type="EMBL" id="GAA5060076.1"/>
    </source>
</evidence>
<dbReference type="Proteomes" id="UP001501729">
    <property type="component" value="Unassembled WGS sequence"/>
</dbReference>
<dbReference type="InterPro" id="IPR055768">
    <property type="entry name" value="DUF7344"/>
</dbReference>
<name>A0AAV3UNK9_9EURY</name>
<proteinExistence type="predicted"/>
<dbReference type="Pfam" id="PF24035">
    <property type="entry name" value="DUF7344"/>
    <property type="match status" value="1"/>
</dbReference>
<dbReference type="EMBL" id="BAABKX010000018">
    <property type="protein sequence ID" value="GAA5060076.1"/>
    <property type="molecule type" value="Genomic_DNA"/>
</dbReference>
<gene>
    <name evidence="2" type="ORF">GCM10025751_44820</name>
</gene>
<comment type="caution">
    <text evidence="2">The sequence shown here is derived from an EMBL/GenBank/DDBJ whole genome shotgun (WGS) entry which is preliminary data.</text>
</comment>
<evidence type="ECO:0000313" key="3">
    <source>
        <dbReference type="Proteomes" id="UP001501729"/>
    </source>
</evidence>
<sequence>MNHPPQTGHPSTRDLTPSIASNVLANATCRTAIQYFSATETDVTDLDELVDYVHEEVATITAPEQARIELVHIHLPKLADYDVIEYDERSEVIRYRSYPQLEAILDLTTQSEGGDEDDG</sequence>
<evidence type="ECO:0000259" key="1">
    <source>
        <dbReference type="Pfam" id="PF24035"/>
    </source>
</evidence>
<dbReference type="AlphaFoldDB" id="A0AAV3UNK9"/>
<keyword evidence="3" id="KW-1185">Reference proteome</keyword>
<reference evidence="2 3" key="1">
    <citation type="journal article" date="2019" name="Int. J. Syst. Evol. Microbiol.">
        <title>The Global Catalogue of Microorganisms (GCM) 10K type strain sequencing project: providing services to taxonomists for standard genome sequencing and annotation.</title>
        <authorList>
            <consortium name="The Broad Institute Genomics Platform"/>
            <consortium name="The Broad Institute Genome Sequencing Center for Infectious Disease"/>
            <person name="Wu L."/>
            <person name="Ma J."/>
        </authorList>
    </citation>
    <scope>NUCLEOTIDE SEQUENCE [LARGE SCALE GENOMIC DNA]</scope>
    <source>
        <strain evidence="2 3">JCM 17504</strain>
    </source>
</reference>
<protein>
    <recommendedName>
        <fullName evidence="1">DUF7344 domain-containing protein</fullName>
    </recommendedName>
</protein>
<feature type="domain" description="DUF7344" evidence="1">
    <location>
        <begin position="22"/>
        <end position="94"/>
    </location>
</feature>